<keyword evidence="3" id="KW-1185">Reference proteome</keyword>
<evidence type="ECO:0000313" key="2">
    <source>
        <dbReference type="EMBL" id="CDJ34189.1"/>
    </source>
</evidence>
<reference evidence="2" key="2">
    <citation type="submission" date="2013-10" db="EMBL/GenBank/DDBJ databases">
        <authorList>
            <person name="Aslett M."/>
        </authorList>
    </citation>
    <scope>NUCLEOTIDE SEQUENCE [LARGE SCALE GENOMIC DNA]</scope>
    <source>
        <strain evidence="2">Houghton</strain>
    </source>
</reference>
<dbReference type="VEuPathDB" id="ToxoDB:EMH_0088440"/>
<dbReference type="AlphaFoldDB" id="U6K8A1"/>
<organism evidence="2 3">
    <name type="scientific">Eimeria mitis</name>
    <dbReference type="NCBI Taxonomy" id="44415"/>
    <lineage>
        <taxon>Eukaryota</taxon>
        <taxon>Sar</taxon>
        <taxon>Alveolata</taxon>
        <taxon>Apicomplexa</taxon>
        <taxon>Conoidasida</taxon>
        <taxon>Coccidia</taxon>
        <taxon>Eucoccidiorida</taxon>
        <taxon>Eimeriorina</taxon>
        <taxon>Eimeriidae</taxon>
        <taxon>Eimeria</taxon>
    </lineage>
</organism>
<dbReference type="GeneID" id="25383125"/>
<sequence length="555" mass="59350">MFPTVPAPSSLKCSSQLQPLPPCPLLNALPEKRLARLLPLGSSICFLLGLVAWRQGSDEACVRRLGTESLALQVSEEVKKFKGCAGPPLPVSALRHRGLEPLRAEIEKLRLSKELVIGRLRLKASKKMGDIMGVPAANLAEARRLKKEARKREKAMSSSSTAEQKKTKTKPGPATTAAPGVPQEQPQQQQQQQQAQALDDPVARALERWGAPLASTASAPPNRGQTQREGDVAGDKFYGSAATEAPTAENKGNLRCERRRLVSVPPQAAGGADALVEAEFVAEEVSALRENSLSSALAEAVDRAEGELPLPDMSCAEALIRDLLPPPSCRTWQACESTQPKREPPAQAFSERSANETNTDALHSPSLREVTSSVHRAEPADPGWAAPVFREVCLDSSGAAGSSAVLQGCGPQGAGFKGHGDRNTFLQAPDLSSDASPLAAQYSRQEEAHLQLSGDESPCAAVQDDLWEGPTRPASKRPLDLLRAKDWRARRVGRAAVEIDMGLPETKDAAGNIATLRMGRFRDPSRLECCSHRQEAAAAAAAAAAQCPQAPRRRL</sequence>
<feature type="compositionally biased region" description="Polar residues" evidence="1">
    <location>
        <begin position="350"/>
        <end position="361"/>
    </location>
</feature>
<feature type="compositionally biased region" description="Low complexity" evidence="1">
    <location>
        <begin position="170"/>
        <end position="197"/>
    </location>
</feature>
<dbReference type="OrthoDB" id="391988at2759"/>
<evidence type="ECO:0000313" key="3">
    <source>
        <dbReference type="Proteomes" id="UP000030744"/>
    </source>
</evidence>
<protein>
    <submittedName>
        <fullName evidence="2">Uncharacterized protein</fullName>
    </submittedName>
</protein>
<reference evidence="2" key="1">
    <citation type="submission" date="2013-10" db="EMBL/GenBank/DDBJ databases">
        <title>Genomic analysis of the causative agents of coccidiosis in chickens.</title>
        <authorList>
            <person name="Reid A.J."/>
            <person name="Blake D."/>
            <person name="Billington K."/>
            <person name="Browne H."/>
            <person name="Dunn M."/>
            <person name="Hung S."/>
            <person name="Kawahara F."/>
            <person name="Miranda-Saavedra D."/>
            <person name="Mourier T."/>
            <person name="Nagra H."/>
            <person name="Otto T.D."/>
            <person name="Rawlings N."/>
            <person name="Sanchez A."/>
            <person name="Sanders M."/>
            <person name="Subramaniam C."/>
            <person name="Tay Y."/>
            <person name="Dear P."/>
            <person name="Doerig C."/>
            <person name="Gruber A."/>
            <person name="Parkinson J."/>
            <person name="Shirley M."/>
            <person name="Wan K.L."/>
            <person name="Berriman M."/>
            <person name="Tomley F."/>
            <person name="Pain A."/>
        </authorList>
    </citation>
    <scope>NUCLEOTIDE SEQUENCE [LARGE SCALE GENOMIC DNA]</scope>
    <source>
        <strain evidence="2">Houghton</strain>
    </source>
</reference>
<evidence type="ECO:0000256" key="1">
    <source>
        <dbReference type="SAM" id="MobiDB-lite"/>
    </source>
</evidence>
<name>U6K8A1_9EIME</name>
<accession>U6K8A1</accession>
<dbReference type="EMBL" id="HG686215">
    <property type="protein sequence ID" value="CDJ34189.1"/>
    <property type="molecule type" value="Genomic_DNA"/>
</dbReference>
<proteinExistence type="predicted"/>
<dbReference type="RefSeq" id="XP_013356752.1">
    <property type="nucleotide sequence ID" value="XM_013501298.1"/>
</dbReference>
<feature type="region of interest" description="Disordered" evidence="1">
    <location>
        <begin position="334"/>
        <end position="381"/>
    </location>
</feature>
<feature type="region of interest" description="Disordered" evidence="1">
    <location>
        <begin position="144"/>
        <end position="200"/>
    </location>
</feature>
<dbReference type="Proteomes" id="UP000030744">
    <property type="component" value="Unassembled WGS sequence"/>
</dbReference>
<gene>
    <name evidence="2" type="ORF">EMH_0088440</name>
</gene>